<feature type="domain" description="Glycoside hydrolase family 29 N-terminal" evidence="7">
    <location>
        <begin position="66"/>
        <end position="346"/>
    </location>
</feature>
<keyword evidence="9" id="KW-1185">Reference proteome</keyword>
<dbReference type="EC" id="3.2.1.51" evidence="2"/>
<evidence type="ECO:0000313" key="8">
    <source>
        <dbReference type="EMBL" id="NWK56179.1"/>
    </source>
</evidence>
<dbReference type="GO" id="GO:0005764">
    <property type="term" value="C:lysosome"/>
    <property type="evidence" value="ECO:0007669"/>
    <property type="project" value="TreeGrafter"/>
</dbReference>
<keyword evidence="5" id="KW-0326">Glycosidase</keyword>
<evidence type="ECO:0000256" key="6">
    <source>
        <dbReference type="SAM" id="SignalP"/>
    </source>
</evidence>
<evidence type="ECO:0000256" key="1">
    <source>
        <dbReference type="ARBA" id="ARBA00007951"/>
    </source>
</evidence>
<dbReference type="Gene3D" id="2.60.120.260">
    <property type="entry name" value="Galactose-binding domain-like"/>
    <property type="match status" value="1"/>
</dbReference>
<evidence type="ECO:0000256" key="3">
    <source>
        <dbReference type="ARBA" id="ARBA00022729"/>
    </source>
</evidence>
<protein>
    <recommendedName>
        <fullName evidence="2">alpha-L-fucosidase</fullName>
        <ecNumber evidence="2">3.2.1.51</ecNumber>
    </recommendedName>
</protein>
<evidence type="ECO:0000313" key="9">
    <source>
        <dbReference type="Proteomes" id="UP000557872"/>
    </source>
</evidence>
<comment type="caution">
    <text evidence="8">The sequence shown here is derived from an EMBL/GenBank/DDBJ whole genome shotgun (WGS) entry which is preliminary data.</text>
</comment>
<reference evidence="8 9" key="1">
    <citation type="submission" date="2020-07" db="EMBL/GenBank/DDBJ databases">
        <title>Roseicoccus Jingziensis gen. nov., sp. nov., isolated from coastal seawater.</title>
        <authorList>
            <person name="Feng X."/>
        </authorList>
    </citation>
    <scope>NUCLEOTIDE SEQUENCE [LARGE SCALE GENOMIC DNA]</scope>
    <source>
        <strain evidence="8 9">N1E253</strain>
    </source>
</reference>
<feature type="signal peptide" evidence="6">
    <location>
        <begin position="1"/>
        <end position="20"/>
    </location>
</feature>
<dbReference type="SUPFAM" id="SSF51445">
    <property type="entry name" value="(Trans)glycosidases"/>
    <property type="match status" value="1"/>
</dbReference>
<dbReference type="GO" id="GO:0006004">
    <property type="term" value="P:fucose metabolic process"/>
    <property type="evidence" value="ECO:0007669"/>
    <property type="project" value="TreeGrafter"/>
</dbReference>
<dbReference type="PANTHER" id="PTHR10030:SF37">
    <property type="entry name" value="ALPHA-L-FUCOSIDASE-RELATED"/>
    <property type="match status" value="1"/>
</dbReference>
<accession>A0A851GG45</accession>
<dbReference type="InterPro" id="IPR017853">
    <property type="entry name" value="GH"/>
</dbReference>
<dbReference type="RefSeq" id="WP_178932911.1">
    <property type="nucleotide sequence ID" value="NZ_JACBAZ010000004.1"/>
</dbReference>
<gene>
    <name evidence="8" type="ORF">HW115_11205</name>
</gene>
<organism evidence="8 9">
    <name type="scientific">Oceaniferula marina</name>
    <dbReference type="NCBI Taxonomy" id="2748318"/>
    <lineage>
        <taxon>Bacteria</taxon>
        <taxon>Pseudomonadati</taxon>
        <taxon>Verrucomicrobiota</taxon>
        <taxon>Verrucomicrobiia</taxon>
        <taxon>Verrucomicrobiales</taxon>
        <taxon>Verrucomicrobiaceae</taxon>
        <taxon>Oceaniferula</taxon>
    </lineage>
</organism>
<evidence type="ECO:0000256" key="5">
    <source>
        <dbReference type="ARBA" id="ARBA00023295"/>
    </source>
</evidence>
<dbReference type="AlphaFoldDB" id="A0A851GG45"/>
<dbReference type="SMART" id="SM00812">
    <property type="entry name" value="Alpha_L_fucos"/>
    <property type="match status" value="1"/>
</dbReference>
<keyword evidence="3 6" id="KW-0732">Signal</keyword>
<sequence>MKKKLHIPALVLLLPLLAHAQTGHLKPSSQPNAYQKQMINRSYGMFIHFGINTYSGKEWTDGTLSPDIYQPEKLDTDQWAKTAKDAGMTYVILVTKHHEGFCLWDSKHTTYDVASSSVKTDVVKSMAASCKKYGLNLGLYYSLWDRNWGNGVMRSNRATLTPQQSDDYVTYMNSQLTELLTRYGEVCELWFDGGWVLPREQWQTDRIYKHVKKLQPNCLVGVNWSIGKHSNPDHHAVRPPAYRLGQPQRYAGDFRLGDPMLPVFPDPKLYSNAKGQLVYMPFEATITINKHWFWHPYDKGLLSVEKLIPLYERCTAQDNVLTLNSPPNRDGLMEQRNIDRLKELASALGAKSSQRIPHNLAEGAQVYATSTWTKDPTDHSAICATDGNPSTRWAAADSPCKFFLQWGNAQTINFLRIREYTNRVEKFTVSAMMNGNWKTIVTGTEIGPNKLIPFPETTTTNLKISFDQCKDAPSFYFIGAGKN</sequence>
<keyword evidence="4" id="KW-0378">Hydrolase</keyword>
<evidence type="ECO:0000259" key="7">
    <source>
        <dbReference type="Pfam" id="PF01120"/>
    </source>
</evidence>
<dbReference type="SUPFAM" id="SSF49785">
    <property type="entry name" value="Galactose-binding domain-like"/>
    <property type="match status" value="1"/>
</dbReference>
<dbReference type="EMBL" id="JACBAZ010000004">
    <property type="protein sequence ID" value="NWK56179.1"/>
    <property type="molecule type" value="Genomic_DNA"/>
</dbReference>
<name>A0A851GG45_9BACT</name>
<dbReference type="Pfam" id="PF01120">
    <property type="entry name" value="Alpha_L_fucos"/>
    <property type="match status" value="1"/>
</dbReference>
<evidence type="ECO:0000256" key="4">
    <source>
        <dbReference type="ARBA" id="ARBA00022801"/>
    </source>
</evidence>
<comment type="similarity">
    <text evidence="1">Belongs to the glycosyl hydrolase 29 family.</text>
</comment>
<dbReference type="PANTHER" id="PTHR10030">
    <property type="entry name" value="ALPHA-L-FUCOSIDASE"/>
    <property type="match status" value="1"/>
</dbReference>
<dbReference type="Gene3D" id="3.20.20.80">
    <property type="entry name" value="Glycosidases"/>
    <property type="match status" value="1"/>
</dbReference>
<dbReference type="InterPro" id="IPR000933">
    <property type="entry name" value="Glyco_hydro_29"/>
</dbReference>
<proteinExistence type="inferred from homology"/>
<feature type="chain" id="PRO_5032662654" description="alpha-L-fucosidase" evidence="6">
    <location>
        <begin position="21"/>
        <end position="483"/>
    </location>
</feature>
<dbReference type="InterPro" id="IPR008979">
    <property type="entry name" value="Galactose-bd-like_sf"/>
</dbReference>
<dbReference type="Proteomes" id="UP000557872">
    <property type="component" value="Unassembled WGS sequence"/>
</dbReference>
<dbReference type="GO" id="GO:0016139">
    <property type="term" value="P:glycoside catabolic process"/>
    <property type="evidence" value="ECO:0007669"/>
    <property type="project" value="TreeGrafter"/>
</dbReference>
<evidence type="ECO:0000256" key="2">
    <source>
        <dbReference type="ARBA" id="ARBA00012662"/>
    </source>
</evidence>
<dbReference type="InterPro" id="IPR057739">
    <property type="entry name" value="Glyco_hydro_29_N"/>
</dbReference>
<dbReference type="GO" id="GO:0004560">
    <property type="term" value="F:alpha-L-fucosidase activity"/>
    <property type="evidence" value="ECO:0007669"/>
    <property type="project" value="InterPro"/>
</dbReference>